<keyword evidence="2" id="KW-1185">Reference proteome</keyword>
<dbReference type="EMBL" id="QQSY01000001">
    <property type="protein sequence ID" value="RDI99571.1"/>
    <property type="molecule type" value="Genomic_DNA"/>
</dbReference>
<proteinExistence type="predicted"/>
<dbReference type="Pfam" id="PF11101">
    <property type="entry name" value="DUF2884"/>
    <property type="match status" value="1"/>
</dbReference>
<reference evidence="1 2" key="1">
    <citation type="submission" date="2018-07" db="EMBL/GenBank/DDBJ databases">
        <title>Dyella solisilvae sp. nov., isolated from the pine and broad-leaved mixed forest soil.</title>
        <authorList>
            <person name="Gao Z."/>
            <person name="Qiu L."/>
        </authorList>
    </citation>
    <scope>NUCLEOTIDE SEQUENCE [LARGE SCALE GENOMIC DNA]</scope>
    <source>
        <strain evidence="1 2">DHG54</strain>
    </source>
</reference>
<dbReference type="PROSITE" id="PS51257">
    <property type="entry name" value="PROKAR_LIPOPROTEIN"/>
    <property type="match status" value="1"/>
</dbReference>
<gene>
    <name evidence="1" type="ORF">DVT68_01590</name>
</gene>
<evidence type="ECO:0000313" key="1">
    <source>
        <dbReference type="EMBL" id="RDI99571.1"/>
    </source>
</evidence>
<protein>
    <submittedName>
        <fullName evidence="1">DUF2884 family protein</fullName>
    </submittedName>
</protein>
<dbReference type="AlphaFoldDB" id="A0A370KAA2"/>
<accession>A0A370KAA2</accession>
<evidence type="ECO:0000313" key="2">
    <source>
        <dbReference type="Proteomes" id="UP000254711"/>
    </source>
</evidence>
<sequence length="202" mass="21054">MSTPSTRQSTEVGACPMTFRQVTWLLAAALLSACGQGSGDVQVFGGDTDTINHHITLHQHRVAIRVASAPKAVVDASGQLFVDSKPVPVNDAQRALLQRYNASAEAMRTDAIATGKAGMATAAQALNAAAGHIIGGDSAEGTKDKVEAAAQSVKQSAAKICDDLAEMKSAQDALVTQLDAFKPYGQALADKDVEKCRHDTAH</sequence>
<name>A0A370KAA2_9GAMM</name>
<comment type="caution">
    <text evidence="1">The sequence shown here is derived from an EMBL/GenBank/DDBJ whole genome shotgun (WGS) entry which is preliminary data.</text>
</comment>
<dbReference type="Proteomes" id="UP000254711">
    <property type="component" value="Unassembled WGS sequence"/>
</dbReference>
<dbReference type="InterPro" id="IPR021307">
    <property type="entry name" value="DUF2884"/>
</dbReference>
<organism evidence="1 2">
    <name type="scientific">Dyella solisilvae</name>
    <dbReference type="NCBI Taxonomy" id="1920168"/>
    <lineage>
        <taxon>Bacteria</taxon>
        <taxon>Pseudomonadati</taxon>
        <taxon>Pseudomonadota</taxon>
        <taxon>Gammaproteobacteria</taxon>
        <taxon>Lysobacterales</taxon>
        <taxon>Rhodanobacteraceae</taxon>
        <taxon>Dyella</taxon>
    </lineage>
</organism>